<comment type="catalytic activity">
    <reaction evidence="1">
        <text>RNA(n) + a ribonucleoside 5'-triphosphate = RNA(n+1) + diphosphate</text>
        <dbReference type="Rhea" id="RHEA:21248"/>
        <dbReference type="Rhea" id="RHEA-COMP:14527"/>
        <dbReference type="Rhea" id="RHEA-COMP:17342"/>
        <dbReference type="ChEBI" id="CHEBI:33019"/>
        <dbReference type="ChEBI" id="CHEBI:61557"/>
        <dbReference type="ChEBI" id="CHEBI:140395"/>
        <dbReference type="EC" id="2.7.7.48"/>
    </reaction>
</comment>
<dbReference type="GO" id="GO:0003723">
    <property type="term" value="F:RNA binding"/>
    <property type="evidence" value="ECO:0007669"/>
    <property type="project" value="UniProtKB-KW"/>
</dbReference>
<gene>
    <name evidence="4" type="ORF">M501DRAFT_924191</name>
</gene>
<dbReference type="EC" id="2.7.7.48" evidence="1"/>
<keyword evidence="1" id="KW-0808">Transferase</keyword>
<dbReference type="PANTHER" id="PTHR23079:SF55">
    <property type="entry name" value="RNA-DIRECTED RNA POLYMERASE"/>
    <property type="match status" value="1"/>
</dbReference>
<proteinExistence type="inferred from homology"/>
<feature type="region of interest" description="Disordered" evidence="2">
    <location>
        <begin position="990"/>
        <end position="1017"/>
    </location>
</feature>
<keyword evidence="1" id="KW-0696">RNA-directed RNA polymerase</keyword>
<dbReference type="Pfam" id="PF05183">
    <property type="entry name" value="RdRP"/>
    <property type="match status" value="1"/>
</dbReference>
<evidence type="ECO:0000256" key="1">
    <source>
        <dbReference type="RuleBase" id="RU363098"/>
    </source>
</evidence>
<dbReference type="PANTHER" id="PTHR23079">
    <property type="entry name" value="RNA-DEPENDENT RNA POLYMERASE"/>
    <property type="match status" value="1"/>
</dbReference>
<feature type="domain" description="RDRP core" evidence="3">
    <location>
        <begin position="146"/>
        <end position="818"/>
    </location>
</feature>
<evidence type="ECO:0000313" key="4">
    <source>
        <dbReference type="EMBL" id="KAF2843536.1"/>
    </source>
</evidence>
<dbReference type="OrthoDB" id="10055769at2759"/>
<evidence type="ECO:0000259" key="3">
    <source>
        <dbReference type="Pfam" id="PF05183"/>
    </source>
</evidence>
<accession>A0A9P4VS23</accession>
<dbReference type="InterPro" id="IPR057596">
    <property type="entry name" value="RDRP_core"/>
</dbReference>
<evidence type="ECO:0000256" key="2">
    <source>
        <dbReference type="SAM" id="MobiDB-lite"/>
    </source>
</evidence>
<dbReference type="EMBL" id="MU006089">
    <property type="protein sequence ID" value="KAF2843536.1"/>
    <property type="molecule type" value="Genomic_DNA"/>
</dbReference>
<dbReference type="GO" id="GO:0030422">
    <property type="term" value="P:siRNA processing"/>
    <property type="evidence" value="ECO:0007669"/>
    <property type="project" value="TreeGrafter"/>
</dbReference>
<dbReference type="Proteomes" id="UP000799429">
    <property type="component" value="Unassembled WGS sequence"/>
</dbReference>
<dbReference type="InterPro" id="IPR007855">
    <property type="entry name" value="RDRP"/>
</dbReference>
<keyword evidence="1" id="KW-0548">Nucleotidyltransferase</keyword>
<feature type="compositionally biased region" description="Acidic residues" evidence="2">
    <location>
        <begin position="1006"/>
        <end position="1017"/>
    </location>
</feature>
<dbReference type="Gene3D" id="1.10.8.790">
    <property type="entry name" value="RNA-dependent RNA polymerase, slab domain, helical subdomain-like"/>
    <property type="match status" value="1"/>
</dbReference>
<organism evidence="4 5">
    <name type="scientific">Patellaria atrata CBS 101060</name>
    <dbReference type="NCBI Taxonomy" id="1346257"/>
    <lineage>
        <taxon>Eukaryota</taxon>
        <taxon>Fungi</taxon>
        <taxon>Dikarya</taxon>
        <taxon>Ascomycota</taxon>
        <taxon>Pezizomycotina</taxon>
        <taxon>Dothideomycetes</taxon>
        <taxon>Dothideomycetes incertae sedis</taxon>
        <taxon>Patellariales</taxon>
        <taxon>Patellariaceae</taxon>
        <taxon>Patellaria</taxon>
    </lineage>
</organism>
<keyword evidence="5" id="KW-1185">Reference proteome</keyword>
<sequence length="1017" mass="115858">MDDLLRKYERAQVVSPGTQSIVQSSTPPVSTRRQEPEHFQVRDLPNQGLFVSSPGAWVNSSSPFRFRYECQRVALVNSLPVEEVAPRYHSRFDDIDTLWAHFKEDNLILPKQPSQQAWGASVGDFREVTLKGSLSINPKNTGSLFKLSLEPLHIDISSRFQRAWGGDRFLYLNVPSFQGLKNHLSGPKQQQHLHNRYHEWLLTEKQFLGRTWRVLLLETKKPKKCGKRDKESAAQRLILFATHGCTLSPAPTAKRNDASIRDLIHWFMPLDKNRDQPYCKAYARLELGFSRTTPAITLKPSQVLYVPDKLPSPKFEEATEFDDHTLWRPYKVDQKNVMNDGCSIMSVGMAIYIWKTMNLPGQIPSAFQGRIGGAKGVWMLSAAVNTADAHHRDIWIEITESQRKFQPHDEDQDRCDATFEPHRLTFDVVAYTKATQSSTLHVAFLPILLDRGIPAKDLKSLMDHYLEAERIDLLEKMRNPVQTRQWISSEFSDITGQHGITWQAGLPEGISQRAKFLLDSGFDPKQLKTLAADMISLVETHLTKLKQSLSLQVSRSTYTMGVADPLGVLQPGEIHLAFSKTFVDEVNQESYQFLKDVDVLVARHPALRRSDIQRVQAVYKIELAHLVDVVVFPSTGSFPLASKLQGGDYDGDTFWLCWEPILTRNFKNAPAPYTSPSPHQYGISVDKRELKSLLGPQHSVDGFLSKVFEFRARRGVLGIATNFHEKVSYWENSIASPGIERLADIHDLLVDSSKNGYTFEESKWREFVNNCEDIVIKAPKEPAYKSAVQWNAQRHSSGPGSMNNQYKKDHIIDQIYFEHVLPKCDEILKDIGIVFENTVESDADLESLYLEENLHADQAINAELAELVKALKDLHAFYVNLVRPRHNFNGSEVERDSYASSIQKCFEKYENISPSRTDDRVIRSWLRKRSKGSFTYWSLLKASALWSKRKENQRFVLSIAGRELAQLKAESDDNFRTVIGAMYANMKPRKFKASPPTEAISKNEDSDYESALEDQGV</sequence>
<evidence type="ECO:0000313" key="5">
    <source>
        <dbReference type="Proteomes" id="UP000799429"/>
    </source>
</evidence>
<comment type="caution">
    <text evidence="4">The sequence shown here is derived from an EMBL/GenBank/DDBJ whole genome shotgun (WGS) entry which is preliminary data.</text>
</comment>
<dbReference type="GO" id="GO:0031380">
    <property type="term" value="C:nuclear RNA-directed RNA polymerase complex"/>
    <property type="evidence" value="ECO:0007669"/>
    <property type="project" value="TreeGrafter"/>
</dbReference>
<dbReference type="GO" id="GO:0003968">
    <property type="term" value="F:RNA-directed RNA polymerase activity"/>
    <property type="evidence" value="ECO:0007669"/>
    <property type="project" value="UniProtKB-KW"/>
</dbReference>
<keyword evidence="1" id="KW-0694">RNA-binding</keyword>
<reference evidence="4" key="1">
    <citation type="journal article" date="2020" name="Stud. Mycol.">
        <title>101 Dothideomycetes genomes: a test case for predicting lifestyles and emergence of pathogens.</title>
        <authorList>
            <person name="Haridas S."/>
            <person name="Albert R."/>
            <person name="Binder M."/>
            <person name="Bloem J."/>
            <person name="Labutti K."/>
            <person name="Salamov A."/>
            <person name="Andreopoulos B."/>
            <person name="Baker S."/>
            <person name="Barry K."/>
            <person name="Bills G."/>
            <person name="Bluhm B."/>
            <person name="Cannon C."/>
            <person name="Castanera R."/>
            <person name="Culley D."/>
            <person name="Daum C."/>
            <person name="Ezra D."/>
            <person name="Gonzalez J."/>
            <person name="Henrissat B."/>
            <person name="Kuo A."/>
            <person name="Liang C."/>
            <person name="Lipzen A."/>
            <person name="Lutzoni F."/>
            <person name="Magnuson J."/>
            <person name="Mondo S."/>
            <person name="Nolan M."/>
            <person name="Ohm R."/>
            <person name="Pangilinan J."/>
            <person name="Park H.-J."/>
            <person name="Ramirez L."/>
            <person name="Alfaro M."/>
            <person name="Sun H."/>
            <person name="Tritt A."/>
            <person name="Yoshinaga Y."/>
            <person name="Zwiers L.-H."/>
            <person name="Turgeon B."/>
            <person name="Goodwin S."/>
            <person name="Spatafora J."/>
            <person name="Crous P."/>
            <person name="Grigoriev I."/>
        </authorList>
    </citation>
    <scope>NUCLEOTIDE SEQUENCE</scope>
    <source>
        <strain evidence="4">CBS 101060</strain>
    </source>
</reference>
<dbReference type="AlphaFoldDB" id="A0A9P4VS23"/>
<protein>
    <recommendedName>
        <fullName evidence="1">RNA-dependent RNA polymerase</fullName>
        <ecNumber evidence="1">2.7.7.48</ecNumber>
    </recommendedName>
</protein>
<comment type="similarity">
    <text evidence="1">Belongs to the RdRP family.</text>
</comment>
<name>A0A9P4VS23_9PEZI</name>